<gene>
    <name evidence="1" type="ORF">SAMN05192589_12736</name>
</gene>
<dbReference type="STRING" id="187868.SAMN05192589_12736"/>
<sequence>MNQATTVSSTAPTLHGHLAKEWCGKLLPLQVLQSQRGYYVGTAGEEGPVSRESNEYFRTDELARQALQDGNWTQKQEP</sequence>
<evidence type="ECO:0000313" key="1">
    <source>
        <dbReference type="EMBL" id="SDE72403.1"/>
    </source>
</evidence>
<reference evidence="1 2" key="1">
    <citation type="submission" date="2016-10" db="EMBL/GenBank/DDBJ databases">
        <authorList>
            <person name="de Groot N.N."/>
        </authorList>
    </citation>
    <scope>NUCLEOTIDE SEQUENCE [LARGE SCALE GENOMIC DNA]</scope>
    <source>
        <strain evidence="1 2">DSM 16619</strain>
    </source>
</reference>
<organism evidence="1 2">
    <name type="scientific">Paracidovorax valerianellae</name>
    <dbReference type="NCBI Taxonomy" id="187868"/>
    <lineage>
        <taxon>Bacteria</taxon>
        <taxon>Pseudomonadati</taxon>
        <taxon>Pseudomonadota</taxon>
        <taxon>Betaproteobacteria</taxon>
        <taxon>Burkholderiales</taxon>
        <taxon>Comamonadaceae</taxon>
        <taxon>Paracidovorax</taxon>
    </lineage>
</organism>
<accession>A0A1G7F8Y0</accession>
<dbReference type="AlphaFoldDB" id="A0A1G7F8Y0"/>
<dbReference type="RefSeq" id="WP_092746123.1">
    <property type="nucleotide sequence ID" value="NZ_FMZC01000027.1"/>
</dbReference>
<name>A0A1G7F8Y0_9BURK</name>
<keyword evidence="2" id="KW-1185">Reference proteome</keyword>
<protein>
    <submittedName>
        <fullName evidence="1">Uncharacterized protein</fullName>
    </submittedName>
</protein>
<proteinExistence type="predicted"/>
<dbReference type="OrthoDB" id="8563547at2"/>
<evidence type="ECO:0000313" key="2">
    <source>
        <dbReference type="Proteomes" id="UP000198781"/>
    </source>
</evidence>
<dbReference type="EMBL" id="FMZC01000027">
    <property type="protein sequence ID" value="SDE72403.1"/>
    <property type="molecule type" value="Genomic_DNA"/>
</dbReference>
<dbReference type="Proteomes" id="UP000198781">
    <property type="component" value="Unassembled WGS sequence"/>
</dbReference>